<evidence type="ECO:0000313" key="2">
    <source>
        <dbReference type="EMBL" id="ERT67302.1"/>
    </source>
</evidence>
<name>U7V6H4_9MICC</name>
<gene>
    <name evidence="2" type="ORF">HMPREF0742_00206</name>
</gene>
<evidence type="ECO:0000313" key="3">
    <source>
        <dbReference type="Proteomes" id="UP000017174"/>
    </source>
</evidence>
<evidence type="ECO:0000256" key="1">
    <source>
        <dbReference type="SAM" id="MobiDB-lite"/>
    </source>
</evidence>
<accession>U7V6H4</accession>
<organism evidence="2 3">
    <name type="scientific">Rothia aeria F0184</name>
    <dbReference type="NCBI Taxonomy" id="888019"/>
    <lineage>
        <taxon>Bacteria</taxon>
        <taxon>Bacillati</taxon>
        <taxon>Actinomycetota</taxon>
        <taxon>Actinomycetes</taxon>
        <taxon>Micrococcales</taxon>
        <taxon>Micrococcaceae</taxon>
        <taxon>Rothia</taxon>
    </lineage>
</organism>
<dbReference type="AlphaFoldDB" id="U7V6H4"/>
<protein>
    <submittedName>
        <fullName evidence="2">Uncharacterized protein</fullName>
    </submittedName>
</protein>
<dbReference type="EMBL" id="AXZG01000010">
    <property type="protein sequence ID" value="ERT67302.1"/>
    <property type="molecule type" value="Genomic_DNA"/>
</dbReference>
<dbReference type="HOGENOM" id="CLU_2495941_0_0_11"/>
<dbReference type="Proteomes" id="UP000017174">
    <property type="component" value="Unassembled WGS sequence"/>
</dbReference>
<sequence>MGSIVFIYLAKSSVLSLVGDGEADVSDDDEEELLGEASDESELFSSLGEGEVAATVTDEHPASALTPRIPRPASTLRREAMRWVGW</sequence>
<dbReference type="RefSeq" id="WP_023132906.1">
    <property type="nucleotide sequence ID" value="NZ_KI518035.1"/>
</dbReference>
<proteinExistence type="predicted"/>
<dbReference type="PATRIC" id="fig|888019.4.peg.176"/>
<reference evidence="2 3" key="1">
    <citation type="submission" date="2013-08" db="EMBL/GenBank/DDBJ databases">
        <authorList>
            <person name="Weinstock G."/>
            <person name="Sodergren E."/>
            <person name="Wylie T."/>
            <person name="Fulton L."/>
            <person name="Fulton R."/>
            <person name="Fronick C."/>
            <person name="O'Laughlin M."/>
            <person name="Godfrey J."/>
            <person name="Miner T."/>
            <person name="Herter B."/>
            <person name="Appelbaum E."/>
            <person name="Cordes M."/>
            <person name="Lek S."/>
            <person name="Wollam A."/>
            <person name="Pepin K.H."/>
            <person name="Palsikar V.B."/>
            <person name="Mitreva M."/>
            <person name="Wilson R.K."/>
        </authorList>
    </citation>
    <scope>NUCLEOTIDE SEQUENCE [LARGE SCALE GENOMIC DNA]</scope>
    <source>
        <strain evidence="2 3">F0184</strain>
    </source>
</reference>
<feature type="region of interest" description="Disordered" evidence="1">
    <location>
        <begin position="22"/>
        <end position="41"/>
    </location>
</feature>
<comment type="caution">
    <text evidence="2">The sequence shown here is derived from an EMBL/GenBank/DDBJ whole genome shotgun (WGS) entry which is preliminary data.</text>
</comment>